<evidence type="ECO:0000256" key="4">
    <source>
        <dbReference type="ARBA" id="ARBA00012564"/>
    </source>
</evidence>
<dbReference type="NCBIfam" id="TIGR02412">
    <property type="entry name" value="pepN_strep_liv"/>
    <property type="match status" value="1"/>
</dbReference>
<feature type="domain" description="ERAP1-like C-terminal" evidence="15">
    <location>
        <begin position="520"/>
        <end position="836"/>
    </location>
</feature>
<evidence type="ECO:0000256" key="8">
    <source>
        <dbReference type="ARBA" id="ARBA00022723"/>
    </source>
</evidence>
<dbReference type="PANTHER" id="PTHR11533:SF174">
    <property type="entry name" value="PUROMYCIN-SENSITIVE AMINOPEPTIDASE-RELATED"/>
    <property type="match status" value="1"/>
</dbReference>
<keyword evidence="9 17" id="KW-0378">Hydrolase</keyword>
<dbReference type="EC" id="3.4.11.2" evidence="4"/>
<evidence type="ECO:0000259" key="16">
    <source>
        <dbReference type="Pfam" id="PF17900"/>
    </source>
</evidence>
<keyword evidence="11" id="KW-0482">Metalloprotease</keyword>
<comment type="caution">
    <text evidence="17">The sequence shown here is derived from an EMBL/GenBank/DDBJ whole genome shotgun (WGS) entry which is preliminary data.</text>
</comment>
<dbReference type="Pfam" id="PF11838">
    <property type="entry name" value="ERAP1_C"/>
    <property type="match status" value="1"/>
</dbReference>
<dbReference type="GO" id="GO:0016285">
    <property type="term" value="F:alanyl aminopeptidase activity"/>
    <property type="evidence" value="ECO:0007669"/>
    <property type="project" value="UniProtKB-EC"/>
</dbReference>
<dbReference type="Pfam" id="PF17900">
    <property type="entry name" value="Peptidase_M1_N"/>
    <property type="match status" value="1"/>
</dbReference>
<comment type="similarity">
    <text evidence="3">Belongs to the peptidase M1 family.</text>
</comment>
<sequence>MHTITREEAARRSETIDLDTIDVTLDLTGAAGQGDTFASVSELKFTSRTCETFVDLIASSVDSVEVNGKAAQFEFDGGRVTLSNLPVGQALTVRVEAQCKYSTTGEGLHRYRDPEDGATYLYTQYEPTDARRVYACFDQPDLKARWQFTIAADTDWVVLSNQPQVSETTQGAFTTRVFDRTPPLSSYITAVIAGPYTRVDGGVWRGGAADSLPVDVPLALYCRAALAPYLDSDEVLSVTRAGLDFYHARYNYTYPWGKYDQVFVPEYNLGAMENPGCVTFNENYISRDRTTRSERQSRANTIFHEMCHMWFGDLVTPRWWDDLWLKESFADNQGSAGLVAATPYKGEWATFAAGRKEWAYYQDQLSTTHPIAASIPDVDAAKHNFDGITYAKGAAVLKQLVAYVGEGAFYAGASDLFKRHAFSSASLNDLLEVLETHSERSGLKDWAHLWLETTGPSRLSCSREDRRLSITQAGEVMRPHTIRVGFFKGEDAVRVDQVEVTIRQQTYELELSEKQMSADFILLNDDDLTYAVIELHGPDLEYAVDHVHRMEHPTSRAVVWSALWAAMLSQKLPPARYIEAVGQRAATETEDAVLEDLINQAVKALRYFTPGIHRDERAAWFAQRALENCANETERDRQHIWASAAVQALTLDRSNRPEHNRFLEDLANQNSSLVTVGPSLAWRARVALAARGRLTQAQVDAALEQDNTGEGRVWALRAGAAIPQRKSRLNAWDMVLADKLTNQEMSAVLAGLAVGGIGNQVPGFAGGFFDEVGPYWMEHSIGMGNRFVAGGFPDLIDASNSADAQALLYQASYWLSESDAPAALRRLMEEKRDDLRQRFEVQQAWLE</sequence>
<evidence type="ECO:0000259" key="15">
    <source>
        <dbReference type="Pfam" id="PF11838"/>
    </source>
</evidence>
<evidence type="ECO:0000256" key="7">
    <source>
        <dbReference type="ARBA" id="ARBA00022670"/>
    </source>
</evidence>
<evidence type="ECO:0000256" key="2">
    <source>
        <dbReference type="ARBA" id="ARBA00001947"/>
    </source>
</evidence>
<dbReference type="InterPro" id="IPR045357">
    <property type="entry name" value="Aminopeptidase_N-like_N"/>
</dbReference>
<protein>
    <recommendedName>
        <fullName evidence="5">Aminopeptidase N</fullName>
        <ecNumber evidence="4">3.4.11.2</ecNumber>
    </recommendedName>
    <alternativeName>
        <fullName evidence="12">Alanine aminopeptidase</fullName>
    </alternativeName>
    <alternativeName>
        <fullName evidence="13">Lysyl aminopeptidase</fullName>
    </alternativeName>
</protein>
<evidence type="ECO:0000313" key="18">
    <source>
        <dbReference type="Proteomes" id="UP001247542"/>
    </source>
</evidence>
<dbReference type="InterPro" id="IPR014782">
    <property type="entry name" value="Peptidase_M1_dom"/>
</dbReference>
<dbReference type="Gene3D" id="1.10.390.10">
    <property type="entry name" value="Neutral Protease Domain 2"/>
    <property type="match status" value="1"/>
</dbReference>
<evidence type="ECO:0000259" key="14">
    <source>
        <dbReference type="Pfam" id="PF01433"/>
    </source>
</evidence>
<dbReference type="PRINTS" id="PR00756">
    <property type="entry name" value="ALADIPTASE"/>
</dbReference>
<dbReference type="RefSeq" id="WP_313273365.1">
    <property type="nucleotide sequence ID" value="NZ_JASXSX010000001.1"/>
</dbReference>
<dbReference type="Gene3D" id="2.60.40.1730">
    <property type="entry name" value="tricorn interacting facor f3 domain"/>
    <property type="match status" value="1"/>
</dbReference>
<keyword evidence="18" id="KW-1185">Reference proteome</keyword>
<gene>
    <name evidence="17" type="primary">pepN</name>
    <name evidence="17" type="ORF">QS713_06105</name>
</gene>
<dbReference type="PANTHER" id="PTHR11533">
    <property type="entry name" value="PROTEASE M1 ZINC METALLOPROTEASE"/>
    <property type="match status" value="1"/>
</dbReference>
<dbReference type="InterPro" id="IPR024571">
    <property type="entry name" value="ERAP1-like_C_dom"/>
</dbReference>
<dbReference type="SUPFAM" id="SSF55486">
    <property type="entry name" value="Metalloproteases ('zincins'), catalytic domain"/>
    <property type="match status" value="1"/>
</dbReference>
<proteinExistence type="inferred from homology"/>
<evidence type="ECO:0000256" key="10">
    <source>
        <dbReference type="ARBA" id="ARBA00022833"/>
    </source>
</evidence>
<evidence type="ECO:0000256" key="12">
    <source>
        <dbReference type="ARBA" id="ARBA00029811"/>
    </source>
</evidence>
<evidence type="ECO:0000313" key="17">
    <source>
        <dbReference type="EMBL" id="MDT3767635.1"/>
    </source>
</evidence>
<evidence type="ECO:0000256" key="3">
    <source>
        <dbReference type="ARBA" id="ARBA00010136"/>
    </source>
</evidence>
<dbReference type="InterPro" id="IPR050344">
    <property type="entry name" value="Peptidase_M1_aminopeptidases"/>
</dbReference>
<evidence type="ECO:0000256" key="9">
    <source>
        <dbReference type="ARBA" id="ARBA00022801"/>
    </source>
</evidence>
<accession>A0ABU3IB78</accession>
<organism evidence="17 18">
    <name type="scientific">Gleimia hominis</name>
    <dbReference type="NCBI Taxonomy" id="595468"/>
    <lineage>
        <taxon>Bacteria</taxon>
        <taxon>Bacillati</taxon>
        <taxon>Actinomycetota</taxon>
        <taxon>Actinomycetes</taxon>
        <taxon>Actinomycetales</taxon>
        <taxon>Actinomycetaceae</taxon>
        <taxon>Gleimia</taxon>
    </lineage>
</organism>
<keyword evidence="10" id="KW-0862">Zinc</keyword>
<feature type="domain" description="Peptidase M1 membrane alanine aminopeptidase" evidence="14">
    <location>
        <begin position="238"/>
        <end position="441"/>
    </location>
</feature>
<dbReference type="Pfam" id="PF01433">
    <property type="entry name" value="Peptidase_M1"/>
    <property type="match status" value="1"/>
</dbReference>
<keyword evidence="8" id="KW-0479">Metal-binding</keyword>
<dbReference type="InterPro" id="IPR012778">
    <property type="entry name" value="Pept_M1_aminopeptidase"/>
</dbReference>
<comment type="catalytic activity">
    <reaction evidence="1">
        <text>Release of an N-terminal amino acid, Xaa-|-Yaa- from a peptide, amide or arylamide. Xaa is preferably Ala, but may be most amino acids including Pro (slow action). When a terminal hydrophobic residue is followed by a prolyl residue, the two may be released as an intact Xaa-Pro dipeptide.</text>
        <dbReference type="EC" id="3.4.11.2"/>
    </reaction>
</comment>
<dbReference type="SUPFAM" id="SSF63737">
    <property type="entry name" value="Leukotriene A4 hydrolase N-terminal domain"/>
    <property type="match status" value="1"/>
</dbReference>
<evidence type="ECO:0000256" key="11">
    <source>
        <dbReference type="ARBA" id="ARBA00023049"/>
    </source>
</evidence>
<dbReference type="Proteomes" id="UP001247542">
    <property type="component" value="Unassembled WGS sequence"/>
</dbReference>
<reference evidence="17 18" key="1">
    <citation type="submission" date="2023-06" db="EMBL/GenBank/DDBJ databases">
        <title>Draft genome sequence of Gleimia hominis type strain CCUG 57540T.</title>
        <authorList>
            <person name="Salva-Serra F."/>
            <person name="Cardew S."/>
            <person name="Jensie Markopoulos S."/>
            <person name="Ohlen M."/>
            <person name="Inganas E."/>
            <person name="Svensson-Stadler L."/>
            <person name="Moore E.R.B."/>
        </authorList>
    </citation>
    <scope>NUCLEOTIDE SEQUENCE [LARGE SCALE GENOMIC DNA]</scope>
    <source>
        <strain evidence="17 18">CCUG 57540</strain>
    </source>
</reference>
<dbReference type="CDD" id="cd09602">
    <property type="entry name" value="M1_APN"/>
    <property type="match status" value="1"/>
</dbReference>
<dbReference type="InterPro" id="IPR027268">
    <property type="entry name" value="Peptidase_M4/M1_CTD_sf"/>
</dbReference>
<feature type="domain" description="Aminopeptidase N-like N-terminal" evidence="16">
    <location>
        <begin position="63"/>
        <end position="188"/>
    </location>
</feature>
<evidence type="ECO:0000256" key="1">
    <source>
        <dbReference type="ARBA" id="ARBA00000098"/>
    </source>
</evidence>
<comment type="cofactor">
    <cofactor evidence="2">
        <name>Zn(2+)</name>
        <dbReference type="ChEBI" id="CHEBI:29105"/>
    </cofactor>
</comment>
<dbReference type="InterPro" id="IPR042097">
    <property type="entry name" value="Aminopeptidase_N-like_N_sf"/>
</dbReference>
<evidence type="ECO:0000256" key="5">
    <source>
        <dbReference type="ARBA" id="ARBA00015611"/>
    </source>
</evidence>
<dbReference type="EMBL" id="JASXSX010000001">
    <property type="protein sequence ID" value="MDT3767635.1"/>
    <property type="molecule type" value="Genomic_DNA"/>
</dbReference>
<name>A0ABU3IB78_9ACTO</name>
<dbReference type="InterPro" id="IPR001930">
    <property type="entry name" value="Peptidase_M1"/>
</dbReference>
<keyword evidence="6 17" id="KW-0031">Aminopeptidase</keyword>
<evidence type="ECO:0000256" key="13">
    <source>
        <dbReference type="ARBA" id="ARBA00031533"/>
    </source>
</evidence>
<keyword evidence="7" id="KW-0645">Protease</keyword>
<evidence type="ECO:0000256" key="6">
    <source>
        <dbReference type="ARBA" id="ARBA00022438"/>
    </source>
</evidence>